<evidence type="ECO:0000313" key="11">
    <source>
        <dbReference type="EMBL" id="AHY46662.1"/>
    </source>
</evidence>
<dbReference type="Proteomes" id="UP000025229">
    <property type="component" value="Chromosome"/>
</dbReference>
<dbReference type="GO" id="GO:0005524">
    <property type="term" value="F:ATP binding"/>
    <property type="evidence" value="ECO:0007669"/>
    <property type="project" value="UniProtKB-KW"/>
</dbReference>
<dbReference type="NCBIfam" id="TIGR01510">
    <property type="entry name" value="coaD_prev_kdtB"/>
    <property type="match status" value="1"/>
</dbReference>
<sequence length="168" mass="18668">MSAAIYPGSFDPPTKGHVDVIERARRVFGRVIVAVGSNVRKDSARLSGERRAELMRAAVGDLEGIEVEVMSGLLVDFAREKDVRVVVKGLRDVRDFETEQEQALLNRTMYPELETVFLVSDVRHGFVSSSAVREIAFHAGEVRAMVPGVILEDVRRLYGRGDGQKDKI</sequence>
<evidence type="ECO:0000256" key="9">
    <source>
        <dbReference type="HAMAP-Rule" id="MF_00151"/>
    </source>
</evidence>
<dbReference type="RefSeq" id="WP_038681603.1">
    <property type="nucleotide sequence ID" value="NZ_CP007514.1"/>
</dbReference>
<evidence type="ECO:0000259" key="10">
    <source>
        <dbReference type="Pfam" id="PF01467"/>
    </source>
</evidence>
<dbReference type="PRINTS" id="PR01020">
    <property type="entry name" value="LPSBIOSNTHSS"/>
</dbReference>
<comment type="similarity">
    <text evidence="9">Belongs to the bacterial CoaD family.</text>
</comment>
<dbReference type="PANTHER" id="PTHR21342:SF1">
    <property type="entry name" value="PHOSPHOPANTETHEINE ADENYLYLTRANSFERASE"/>
    <property type="match status" value="1"/>
</dbReference>
<evidence type="ECO:0000313" key="13">
    <source>
        <dbReference type="Proteomes" id="UP000025229"/>
    </source>
</evidence>
<feature type="binding site" evidence="9">
    <location>
        <position position="88"/>
    </location>
    <ligand>
        <name>substrate</name>
    </ligand>
</feature>
<keyword evidence="4 9" id="KW-0547">Nucleotide-binding</keyword>
<dbReference type="Proteomes" id="UP001281130">
    <property type="component" value="Unassembled WGS sequence"/>
</dbReference>
<dbReference type="OrthoDB" id="9806661at2"/>
<dbReference type="STRING" id="42256.RradSPS_1379"/>
<evidence type="ECO:0000256" key="8">
    <source>
        <dbReference type="ARBA" id="ARBA00029346"/>
    </source>
</evidence>
<dbReference type="HAMAP" id="MF_00151">
    <property type="entry name" value="PPAT_bact"/>
    <property type="match status" value="1"/>
</dbReference>
<dbReference type="SUPFAM" id="SSF52374">
    <property type="entry name" value="Nucleotidylyl transferase"/>
    <property type="match status" value="1"/>
</dbReference>
<dbReference type="PANTHER" id="PTHR21342">
    <property type="entry name" value="PHOSPHOPANTETHEINE ADENYLYLTRANSFERASE"/>
    <property type="match status" value="1"/>
</dbReference>
<feature type="binding site" evidence="9">
    <location>
        <position position="17"/>
    </location>
    <ligand>
        <name>ATP</name>
        <dbReference type="ChEBI" id="CHEBI:30616"/>
    </ligand>
</feature>
<keyword evidence="5 9" id="KW-0067">ATP-binding</keyword>
<keyword evidence="3 9" id="KW-0548">Nucleotidyltransferase</keyword>
<dbReference type="EC" id="2.7.7.3" evidence="9"/>
<evidence type="ECO:0000313" key="12">
    <source>
        <dbReference type="EMBL" id="MDX5894069.1"/>
    </source>
</evidence>
<dbReference type="UniPathway" id="UPA00241">
    <property type="reaction ID" value="UER00355"/>
</dbReference>
<reference evidence="11 13" key="1">
    <citation type="submission" date="2014-03" db="EMBL/GenBank/DDBJ databases">
        <title>Complete genome sequence of the Radio-Resistant Rubrobacter radiotolerans RSPS-4.</title>
        <authorList>
            <person name="Egas C.C."/>
            <person name="Barroso C.C."/>
            <person name="Froufe H.J.C."/>
            <person name="Pacheco J.J."/>
            <person name="Albuquerque L.L."/>
            <person name="da Costa M.M.S."/>
        </authorList>
    </citation>
    <scope>NUCLEOTIDE SEQUENCE [LARGE SCALE GENOMIC DNA]</scope>
    <source>
        <strain evidence="11 13">RSPS-4</strain>
    </source>
</reference>
<dbReference type="EMBL" id="JAWXXX010000001">
    <property type="protein sequence ID" value="MDX5894069.1"/>
    <property type="molecule type" value="Genomic_DNA"/>
</dbReference>
<dbReference type="AlphaFoldDB" id="A0A023X2I4"/>
<keyword evidence="1 9" id="KW-0963">Cytoplasm</keyword>
<dbReference type="NCBIfam" id="TIGR00125">
    <property type="entry name" value="cyt_tran_rel"/>
    <property type="match status" value="1"/>
</dbReference>
<feature type="binding site" evidence="9">
    <location>
        <begin position="9"/>
        <end position="10"/>
    </location>
    <ligand>
        <name>ATP</name>
        <dbReference type="ChEBI" id="CHEBI:30616"/>
    </ligand>
</feature>
<dbReference type="InterPro" id="IPR014729">
    <property type="entry name" value="Rossmann-like_a/b/a_fold"/>
</dbReference>
<dbReference type="HOGENOM" id="CLU_100149_0_1_11"/>
<comment type="cofactor">
    <cofactor evidence="9">
        <name>Mg(2+)</name>
        <dbReference type="ChEBI" id="CHEBI:18420"/>
    </cofactor>
</comment>
<dbReference type="GO" id="GO:0015937">
    <property type="term" value="P:coenzyme A biosynthetic process"/>
    <property type="evidence" value="ECO:0007669"/>
    <property type="project" value="UniProtKB-UniRule"/>
</dbReference>
<dbReference type="KEGG" id="rrd:RradSPS_1379"/>
<feature type="domain" description="Cytidyltransferase-like" evidence="10">
    <location>
        <begin position="5"/>
        <end position="134"/>
    </location>
</feature>
<evidence type="ECO:0000256" key="4">
    <source>
        <dbReference type="ARBA" id="ARBA00022741"/>
    </source>
</evidence>
<feature type="binding site" evidence="9">
    <location>
        <begin position="89"/>
        <end position="91"/>
    </location>
    <ligand>
        <name>ATP</name>
        <dbReference type="ChEBI" id="CHEBI:30616"/>
    </ligand>
</feature>
<dbReference type="GO" id="GO:0004595">
    <property type="term" value="F:pantetheine-phosphate adenylyltransferase activity"/>
    <property type="evidence" value="ECO:0007669"/>
    <property type="project" value="UniProtKB-UniRule"/>
</dbReference>
<comment type="catalytic activity">
    <reaction evidence="8 9">
        <text>(R)-4'-phosphopantetheine + ATP + H(+) = 3'-dephospho-CoA + diphosphate</text>
        <dbReference type="Rhea" id="RHEA:19801"/>
        <dbReference type="ChEBI" id="CHEBI:15378"/>
        <dbReference type="ChEBI" id="CHEBI:30616"/>
        <dbReference type="ChEBI" id="CHEBI:33019"/>
        <dbReference type="ChEBI" id="CHEBI:57328"/>
        <dbReference type="ChEBI" id="CHEBI:61723"/>
        <dbReference type="EC" id="2.7.7.3"/>
    </reaction>
</comment>
<dbReference type="InterPro" id="IPR004821">
    <property type="entry name" value="Cyt_trans-like"/>
</dbReference>
<dbReference type="EMBL" id="CP007514">
    <property type="protein sequence ID" value="AHY46662.1"/>
    <property type="molecule type" value="Genomic_DNA"/>
</dbReference>
<feature type="binding site" evidence="9">
    <location>
        <position position="74"/>
    </location>
    <ligand>
        <name>substrate</name>
    </ligand>
</feature>
<comment type="pathway">
    <text evidence="9">Cofactor biosynthesis; coenzyme A biosynthesis; CoA from (R)-pantothenate: step 4/5.</text>
</comment>
<reference evidence="12" key="2">
    <citation type="submission" date="2023-11" db="EMBL/GenBank/DDBJ databases">
        <title>MicrobeMod: A computational toolkit for identifying prokaryotic methylation and restriction-modification with nanopore sequencing.</title>
        <authorList>
            <person name="Crits-Christoph A."/>
            <person name="Kang S.C."/>
            <person name="Lee H."/>
            <person name="Ostrov N."/>
        </authorList>
    </citation>
    <scope>NUCLEOTIDE SEQUENCE</scope>
    <source>
        <strain evidence="12">ATCC 51242</strain>
    </source>
</reference>
<dbReference type="PATRIC" id="fig|42256.3.peg.1397"/>
<evidence type="ECO:0000256" key="3">
    <source>
        <dbReference type="ARBA" id="ARBA00022695"/>
    </source>
</evidence>
<feature type="binding site" evidence="9">
    <location>
        <position position="99"/>
    </location>
    <ligand>
        <name>ATP</name>
        <dbReference type="ChEBI" id="CHEBI:30616"/>
    </ligand>
</feature>
<protein>
    <recommendedName>
        <fullName evidence="9">Phosphopantetheine adenylyltransferase</fullName>
        <ecNumber evidence="9">2.7.7.3</ecNumber>
    </recommendedName>
    <alternativeName>
        <fullName evidence="9">Dephospho-CoA pyrophosphorylase</fullName>
    </alternativeName>
    <alternativeName>
        <fullName evidence="9">Pantetheine-phosphate adenylyltransferase</fullName>
        <shortName evidence="9">PPAT</shortName>
    </alternativeName>
</protein>
<keyword evidence="13" id="KW-1185">Reference proteome</keyword>
<comment type="subcellular location">
    <subcellularLocation>
        <location evidence="9">Cytoplasm</location>
    </subcellularLocation>
</comment>
<evidence type="ECO:0000256" key="2">
    <source>
        <dbReference type="ARBA" id="ARBA00022679"/>
    </source>
</evidence>
<keyword evidence="6 9" id="KW-0460">Magnesium</keyword>
<feature type="binding site" evidence="9">
    <location>
        <begin position="124"/>
        <end position="130"/>
    </location>
    <ligand>
        <name>ATP</name>
        <dbReference type="ChEBI" id="CHEBI:30616"/>
    </ligand>
</feature>
<name>A0A023X2I4_RUBRA</name>
<comment type="subunit">
    <text evidence="9">Homohexamer.</text>
</comment>
<feature type="binding site" evidence="9">
    <location>
        <position position="9"/>
    </location>
    <ligand>
        <name>substrate</name>
    </ligand>
</feature>
<dbReference type="Gene3D" id="3.40.50.620">
    <property type="entry name" value="HUPs"/>
    <property type="match status" value="1"/>
</dbReference>
<dbReference type="InterPro" id="IPR001980">
    <property type="entry name" value="PPAT"/>
</dbReference>
<feature type="site" description="Transition state stabilizer" evidence="9">
    <location>
        <position position="17"/>
    </location>
</feature>
<comment type="function">
    <text evidence="9">Reversibly transfers an adenylyl group from ATP to 4'-phosphopantetheine, yielding dephospho-CoA (dPCoA) and pyrophosphate.</text>
</comment>
<dbReference type="Pfam" id="PF01467">
    <property type="entry name" value="CTP_transf_like"/>
    <property type="match status" value="1"/>
</dbReference>
<evidence type="ECO:0000256" key="5">
    <source>
        <dbReference type="ARBA" id="ARBA00022840"/>
    </source>
</evidence>
<evidence type="ECO:0000256" key="1">
    <source>
        <dbReference type="ARBA" id="ARBA00022490"/>
    </source>
</evidence>
<evidence type="ECO:0000256" key="6">
    <source>
        <dbReference type="ARBA" id="ARBA00022842"/>
    </source>
</evidence>
<accession>A0A023X2I4</accession>
<feature type="binding site" evidence="9">
    <location>
        <position position="41"/>
    </location>
    <ligand>
        <name>substrate</name>
    </ligand>
</feature>
<organism evidence="11 13">
    <name type="scientific">Rubrobacter radiotolerans</name>
    <name type="common">Arthrobacter radiotolerans</name>
    <dbReference type="NCBI Taxonomy" id="42256"/>
    <lineage>
        <taxon>Bacteria</taxon>
        <taxon>Bacillati</taxon>
        <taxon>Actinomycetota</taxon>
        <taxon>Rubrobacteria</taxon>
        <taxon>Rubrobacterales</taxon>
        <taxon>Rubrobacteraceae</taxon>
        <taxon>Rubrobacter</taxon>
    </lineage>
</organism>
<evidence type="ECO:0000256" key="7">
    <source>
        <dbReference type="ARBA" id="ARBA00022993"/>
    </source>
</evidence>
<dbReference type="eggNOG" id="COG0669">
    <property type="taxonomic scope" value="Bacteria"/>
</dbReference>
<gene>
    <name evidence="9 12" type="primary">coaD</name>
    <name evidence="11" type="ORF">RradSPS_1379</name>
    <name evidence="12" type="ORF">SIL72_08510</name>
</gene>
<proteinExistence type="inferred from homology"/>
<keyword evidence="7 9" id="KW-0173">Coenzyme A biosynthesis</keyword>
<keyword evidence="2 9" id="KW-0808">Transferase</keyword>
<dbReference type="GO" id="GO:0005737">
    <property type="term" value="C:cytoplasm"/>
    <property type="evidence" value="ECO:0007669"/>
    <property type="project" value="UniProtKB-SubCell"/>
</dbReference>